<protein>
    <submittedName>
        <fullName evidence="12">Mitochondrial glutamate carrier 2</fullName>
    </submittedName>
</protein>
<reference evidence="12 13" key="1">
    <citation type="submission" date="2024-08" db="EMBL/GenBank/DDBJ databases">
        <title>The draft genome of Apodemus speciosus.</title>
        <authorList>
            <person name="Nabeshima K."/>
            <person name="Suzuki S."/>
            <person name="Onuma M."/>
        </authorList>
    </citation>
    <scope>NUCLEOTIDE SEQUENCE [LARGE SCALE GENOMIC DNA]</scope>
    <source>
        <strain evidence="12">IB14-021</strain>
    </source>
</reference>
<keyword evidence="3 11" id="KW-0813">Transport</keyword>
<sequence>MIASRMSSQDLSITAKLINGGIAGLVGVTCVFPIDLAKTRLQNQQGKDVYKGMTDCLMKTARAEGFLGMYRGAAVNLTLVTPEKAIKLAANDFLRQLLMQDGKLEQEPDITLVSDGSWLQRGCTGCLATVSAGKPLTQRNLRMEMLAGCGAGICQVVITCPMEMLKIQLQDAGRLGPVCHQAPASATPTSRPYSTGSASASTHRRPSATLIAWELLRTQGLSGLYRGLGATLLRDIPFSIIYFPLFANLNQLGVSELTGKASFTHSFVAGCAAGSVAAVAVTPLDVLKTRIQTLKKGLGEDTYSGVTDCARKLWTQEGAAAFMKGVGCRALVIAPLFGIAQGVYFIGIGERILKCFE</sequence>
<dbReference type="InterPro" id="IPR051028">
    <property type="entry name" value="Mito_Solute_Carrier"/>
</dbReference>
<proteinExistence type="inferred from homology"/>
<dbReference type="SUPFAM" id="SSF103506">
    <property type="entry name" value="Mitochondrial carrier"/>
    <property type="match status" value="1"/>
</dbReference>
<dbReference type="Gene3D" id="1.50.40.10">
    <property type="entry name" value="Mitochondrial carrier domain"/>
    <property type="match status" value="1"/>
</dbReference>
<dbReference type="InterPro" id="IPR023395">
    <property type="entry name" value="MCP_dom_sf"/>
</dbReference>
<evidence type="ECO:0000256" key="4">
    <source>
        <dbReference type="ARBA" id="ARBA00022692"/>
    </source>
</evidence>
<keyword evidence="6" id="KW-0999">Mitochondrion inner membrane</keyword>
<evidence type="ECO:0000256" key="8">
    <source>
        <dbReference type="ARBA" id="ARBA00023128"/>
    </source>
</evidence>
<feature type="repeat" description="Solcar" evidence="10">
    <location>
        <begin position="11"/>
        <end position="97"/>
    </location>
</feature>
<dbReference type="PANTHER" id="PTHR45678">
    <property type="entry name" value="MITOCHONDRIAL 2-OXODICARBOXYLATE CARRIER 1-RELATED"/>
    <property type="match status" value="1"/>
</dbReference>
<evidence type="ECO:0000256" key="9">
    <source>
        <dbReference type="ARBA" id="ARBA00023136"/>
    </source>
</evidence>
<feature type="repeat" description="Solcar" evidence="10">
    <location>
        <begin position="139"/>
        <end position="252"/>
    </location>
</feature>
<comment type="caution">
    <text evidence="12">The sequence shown here is derived from an EMBL/GenBank/DDBJ whole genome shotgun (WGS) entry which is preliminary data.</text>
</comment>
<evidence type="ECO:0000256" key="10">
    <source>
        <dbReference type="PROSITE-ProRule" id="PRU00282"/>
    </source>
</evidence>
<keyword evidence="8" id="KW-0496">Mitochondrion</keyword>
<dbReference type="InterPro" id="IPR018108">
    <property type="entry name" value="MCP_transmembrane"/>
</dbReference>
<dbReference type="Proteomes" id="UP001623349">
    <property type="component" value="Unassembled WGS sequence"/>
</dbReference>
<evidence type="ECO:0000313" key="13">
    <source>
        <dbReference type="Proteomes" id="UP001623349"/>
    </source>
</evidence>
<evidence type="ECO:0000256" key="6">
    <source>
        <dbReference type="ARBA" id="ARBA00022792"/>
    </source>
</evidence>
<evidence type="ECO:0000256" key="7">
    <source>
        <dbReference type="ARBA" id="ARBA00022989"/>
    </source>
</evidence>
<evidence type="ECO:0000256" key="11">
    <source>
        <dbReference type="RuleBase" id="RU000488"/>
    </source>
</evidence>
<evidence type="ECO:0000256" key="3">
    <source>
        <dbReference type="ARBA" id="ARBA00022448"/>
    </source>
</evidence>
<keyword evidence="5" id="KW-0677">Repeat</keyword>
<dbReference type="EMBL" id="BAAFST010000006">
    <property type="protein sequence ID" value="GAB1291230.1"/>
    <property type="molecule type" value="Genomic_DNA"/>
</dbReference>
<dbReference type="Pfam" id="PF00153">
    <property type="entry name" value="Mito_carr"/>
    <property type="match status" value="3"/>
</dbReference>
<dbReference type="PRINTS" id="PR00926">
    <property type="entry name" value="MITOCARRIER"/>
</dbReference>
<dbReference type="PANTHER" id="PTHR45678:SF11">
    <property type="entry name" value="MITOCHONDRIAL GLUTAMATE CARRIER 2"/>
    <property type="match status" value="1"/>
</dbReference>
<dbReference type="InterPro" id="IPR002067">
    <property type="entry name" value="MCP"/>
</dbReference>
<accession>A0ABQ0EWG9</accession>
<organism evidence="12 13">
    <name type="scientific">Apodemus speciosus</name>
    <name type="common">Large Japanese field mouse</name>
    <dbReference type="NCBI Taxonomy" id="105296"/>
    <lineage>
        <taxon>Eukaryota</taxon>
        <taxon>Metazoa</taxon>
        <taxon>Chordata</taxon>
        <taxon>Craniata</taxon>
        <taxon>Vertebrata</taxon>
        <taxon>Euteleostomi</taxon>
        <taxon>Mammalia</taxon>
        <taxon>Eutheria</taxon>
        <taxon>Euarchontoglires</taxon>
        <taxon>Glires</taxon>
        <taxon>Rodentia</taxon>
        <taxon>Myomorpha</taxon>
        <taxon>Muroidea</taxon>
        <taxon>Muridae</taxon>
        <taxon>Murinae</taxon>
        <taxon>Apodemus</taxon>
    </lineage>
</organism>
<name>A0ABQ0EWG9_APOSI</name>
<evidence type="ECO:0000256" key="1">
    <source>
        <dbReference type="ARBA" id="ARBA00004448"/>
    </source>
</evidence>
<keyword evidence="9 10" id="KW-0472">Membrane</keyword>
<keyword evidence="13" id="KW-1185">Reference proteome</keyword>
<evidence type="ECO:0000256" key="2">
    <source>
        <dbReference type="ARBA" id="ARBA00006375"/>
    </source>
</evidence>
<comment type="similarity">
    <text evidence="2 11">Belongs to the mitochondrial carrier (TC 2.A.29) family.</text>
</comment>
<dbReference type="PROSITE" id="PS50920">
    <property type="entry name" value="SOLCAR"/>
    <property type="match status" value="3"/>
</dbReference>
<evidence type="ECO:0000313" key="12">
    <source>
        <dbReference type="EMBL" id="GAB1291230.1"/>
    </source>
</evidence>
<comment type="subcellular location">
    <subcellularLocation>
        <location evidence="1">Mitochondrion inner membrane</location>
        <topology evidence="1">Multi-pass membrane protein</topology>
    </subcellularLocation>
</comment>
<gene>
    <name evidence="12" type="ORF">APTSU1_000646000</name>
</gene>
<keyword evidence="4 10" id="KW-0812">Transmembrane</keyword>
<keyword evidence="7" id="KW-1133">Transmembrane helix</keyword>
<feature type="repeat" description="Solcar" evidence="10">
    <location>
        <begin position="261"/>
        <end position="350"/>
    </location>
</feature>
<evidence type="ECO:0000256" key="5">
    <source>
        <dbReference type="ARBA" id="ARBA00022737"/>
    </source>
</evidence>